<comment type="caution">
    <text evidence="1">The sequence shown here is derived from an EMBL/GenBank/DDBJ whole genome shotgun (WGS) entry which is preliminary data.</text>
</comment>
<dbReference type="RefSeq" id="WP_046994696.1">
    <property type="nucleotide sequence ID" value="NZ_JAIT01000029.1"/>
</dbReference>
<reference evidence="1 2" key="1">
    <citation type="submission" date="2014-01" db="EMBL/GenBank/DDBJ databases">
        <title>Development of a Comparative Genomic Fingerprinting Assay for High Resolution Genotyping of Arcobacter butzleri.</title>
        <authorList>
            <person name="Webb A.L."/>
            <person name="Inglis G.D."/>
            <person name="Kruczkiewicz P."/>
            <person name="Selinger L.B."/>
            <person name="Taboada E.N."/>
        </authorList>
    </citation>
    <scope>NUCLEOTIDE SEQUENCE [LARGE SCALE GENOMIC DNA]</scope>
    <source>
        <strain evidence="1 2">L352</strain>
    </source>
</reference>
<dbReference type="InterPro" id="IPR005564">
    <property type="entry name" value="Major_capsid_GpE"/>
</dbReference>
<evidence type="ECO:0008006" key="3">
    <source>
        <dbReference type="Google" id="ProtNLM"/>
    </source>
</evidence>
<dbReference type="Proteomes" id="UP000035462">
    <property type="component" value="Unassembled WGS sequence"/>
</dbReference>
<evidence type="ECO:0000313" key="2">
    <source>
        <dbReference type="Proteomes" id="UP000035462"/>
    </source>
</evidence>
<dbReference type="Pfam" id="PF03864">
    <property type="entry name" value="Phage_cap_E"/>
    <property type="match status" value="1"/>
</dbReference>
<organism evidence="1 2">
    <name type="scientific">Aliarcobacter butzleri L352</name>
    <dbReference type="NCBI Taxonomy" id="1447260"/>
    <lineage>
        <taxon>Bacteria</taxon>
        <taxon>Pseudomonadati</taxon>
        <taxon>Campylobacterota</taxon>
        <taxon>Epsilonproteobacteria</taxon>
        <taxon>Campylobacterales</taxon>
        <taxon>Arcobacteraceae</taxon>
        <taxon>Aliarcobacter</taxon>
    </lineage>
</organism>
<name>A0A837JBT7_9BACT</name>
<gene>
    <name evidence="1" type="ORF">AF77_04540</name>
</gene>
<dbReference type="EMBL" id="JAIT01000029">
    <property type="protein sequence ID" value="KLE05555.1"/>
    <property type="molecule type" value="Genomic_DNA"/>
</dbReference>
<accession>A0A837JBT7</accession>
<protein>
    <recommendedName>
        <fullName evidence="3">Major capsid protein</fullName>
    </recommendedName>
</protein>
<sequence>MFKTVDELLKNKWTSRAVSEKLTHLKPIQTILFDRYVKDRKGQIGATFTVKIKTGAGVILESITPEAEHLVHDRGDIVEFETKTARYALANPITPEKLNQIESFQGEDKTLSLAEEIGDIQREHKESFDTSIEYQTAGALFNKVMDGKGKVLFELNYNGVIIEFKANKPLRESITEAIRHIKNILGLQKVKISSLAGPTFMDKLNQKCLEEELFKQNQAKWIDKDGVSSLEVYGLIFEEYVATYKNSDGEDKQFIPDDSCVFLPEDGNIFKLRYSRANDTKAANMKPALYFGAVEELAKGRGWEVRSECRPLVYNSRPAATPKGKFI</sequence>
<proteinExistence type="predicted"/>
<dbReference type="AlphaFoldDB" id="A0A837JBT7"/>
<evidence type="ECO:0000313" key="1">
    <source>
        <dbReference type="EMBL" id="KLE05555.1"/>
    </source>
</evidence>